<evidence type="ECO:0000313" key="1">
    <source>
        <dbReference type="EMBL" id="MPL99940.1"/>
    </source>
</evidence>
<accession>A0A644W8Y7</accession>
<reference evidence="1" key="1">
    <citation type="submission" date="2019-08" db="EMBL/GenBank/DDBJ databases">
        <authorList>
            <person name="Kucharzyk K."/>
            <person name="Murdoch R.W."/>
            <person name="Higgins S."/>
            <person name="Loffler F."/>
        </authorList>
    </citation>
    <scope>NUCLEOTIDE SEQUENCE</scope>
</reference>
<sequence>MEYKTKDFKIKFFIIFSTLILLFCMLSVTIGEVNSATLTNDTNQKAITNKTFDWDWEYEDVVKKEGKYYKKYVKDVETCYYEYDENSYDNLKYLYSKHKKQTKLEELYAEKFEYGWNVDDKYKYKGKAYIEYINEIDVDLYDDKGWFSYDYEVKCKTVSFNLPKKYVAYFTDLTKNTKKLIKKNGKTSIGPDKYWNGKKIHSGVLIIIYQYKGKEYTKKIQVKAGKKKYLLIPKKAIIKDSIGILIAKGKKIKVRDVFAYLKG</sequence>
<comment type="caution">
    <text evidence="1">The sequence shown here is derived from an EMBL/GenBank/DDBJ whole genome shotgun (WGS) entry which is preliminary data.</text>
</comment>
<organism evidence="1">
    <name type="scientific">bioreactor metagenome</name>
    <dbReference type="NCBI Taxonomy" id="1076179"/>
    <lineage>
        <taxon>unclassified sequences</taxon>
        <taxon>metagenomes</taxon>
        <taxon>ecological metagenomes</taxon>
    </lineage>
</organism>
<name>A0A644W8Y7_9ZZZZ</name>
<dbReference type="EMBL" id="VSSQ01000698">
    <property type="protein sequence ID" value="MPL99940.1"/>
    <property type="molecule type" value="Genomic_DNA"/>
</dbReference>
<dbReference type="AlphaFoldDB" id="A0A644W8Y7"/>
<protein>
    <submittedName>
        <fullName evidence="1">Uncharacterized protein</fullName>
    </submittedName>
</protein>
<gene>
    <name evidence="1" type="ORF">SDC9_46162</name>
</gene>
<proteinExistence type="predicted"/>